<dbReference type="SUPFAM" id="SSF159245">
    <property type="entry name" value="AttH-like"/>
    <property type="match status" value="1"/>
</dbReference>
<feature type="region of interest" description="Disordered" evidence="1">
    <location>
        <begin position="364"/>
        <end position="393"/>
    </location>
</feature>
<dbReference type="InterPro" id="IPR052961">
    <property type="entry name" value="Oxido-Kinase-like_Enzymes"/>
</dbReference>
<protein>
    <submittedName>
        <fullName evidence="3">Phosphotransferase</fullName>
    </submittedName>
</protein>
<dbReference type="SMART" id="SM00587">
    <property type="entry name" value="CHK"/>
    <property type="match status" value="1"/>
</dbReference>
<dbReference type="PANTHER" id="PTHR23020:SF41">
    <property type="entry name" value="AMINOGLYCOSIDE PHOSPHOTRANSFERASE DOMAIN-CONTAINING PROTEIN"/>
    <property type="match status" value="1"/>
</dbReference>
<evidence type="ECO:0000313" key="3">
    <source>
        <dbReference type="EMBL" id="BBX69905.1"/>
    </source>
</evidence>
<accession>A0A7I7MCN4</accession>
<keyword evidence="4" id="KW-1185">Reference proteome</keyword>
<evidence type="ECO:0000256" key="1">
    <source>
        <dbReference type="SAM" id="MobiDB-lite"/>
    </source>
</evidence>
<gene>
    <name evidence="3" type="ORF">MPSYJ_33660</name>
</gene>
<organism evidence="3 4">
    <name type="scientific">Mycolicibacterium psychrotolerans</name>
    <dbReference type="NCBI Taxonomy" id="216929"/>
    <lineage>
        <taxon>Bacteria</taxon>
        <taxon>Bacillati</taxon>
        <taxon>Actinomycetota</taxon>
        <taxon>Actinomycetes</taxon>
        <taxon>Mycobacteriales</taxon>
        <taxon>Mycobacteriaceae</taxon>
        <taxon>Mycolicibacterium</taxon>
    </lineage>
</organism>
<dbReference type="AlphaFoldDB" id="A0A7I7MCN4"/>
<dbReference type="PANTHER" id="PTHR23020">
    <property type="entry name" value="UNCHARACTERIZED NUCLEAR HORMONE RECEPTOR-RELATED"/>
    <property type="match status" value="1"/>
</dbReference>
<dbReference type="SUPFAM" id="SSF56112">
    <property type="entry name" value="Protein kinase-like (PK-like)"/>
    <property type="match status" value="1"/>
</dbReference>
<dbReference type="Proteomes" id="UP000466514">
    <property type="component" value="Chromosome"/>
</dbReference>
<dbReference type="InterPro" id="IPR004119">
    <property type="entry name" value="EcKL"/>
</dbReference>
<dbReference type="EMBL" id="AP022574">
    <property type="protein sequence ID" value="BBX69905.1"/>
    <property type="molecule type" value="Genomic_DNA"/>
</dbReference>
<evidence type="ECO:0000259" key="2">
    <source>
        <dbReference type="SMART" id="SM00587"/>
    </source>
</evidence>
<feature type="compositionally biased region" description="Pro residues" evidence="1">
    <location>
        <begin position="368"/>
        <end position="377"/>
    </location>
</feature>
<reference evidence="3 4" key="1">
    <citation type="journal article" date="2019" name="Emerg. Microbes Infect.">
        <title>Comprehensive subspecies identification of 175 nontuberculous mycobacteria species based on 7547 genomic profiles.</title>
        <authorList>
            <person name="Matsumoto Y."/>
            <person name="Kinjo T."/>
            <person name="Motooka D."/>
            <person name="Nabeya D."/>
            <person name="Jung N."/>
            <person name="Uechi K."/>
            <person name="Horii T."/>
            <person name="Iida T."/>
            <person name="Fujita J."/>
            <person name="Nakamura S."/>
        </authorList>
    </citation>
    <scope>NUCLEOTIDE SEQUENCE [LARGE SCALE GENOMIC DNA]</scope>
    <source>
        <strain evidence="3 4">JCM 13323</strain>
    </source>
</reference>
<sequence length="678" mass="73862">MADVPVRPRRLLYIDRMSALRPPLIESPTDLTAEWLTAALGHGTVADFSVTRIGTGQMSECYRVTLTYAHGEQGPASVVLKVAAADPSSRQTGLAMGLYEREVRFYTDIARGLAGPVAPCHHAAYDPATGVFDLLLDDAAPATVGDEIRGATAEQAELALRQLGLVHGPLLGDEALAGAAWINRGSPVNQALMSALYAGFIDRYRDQVAPEHREVCERFVAAFDSYTAAEDAAGGRGGLVHGDYRLDNMLFGQAGADRPLTVVDWQTVTWGPAFTDVAYFLGCALPTEQRRARHEELLAAYHGALGPGSGVTLDEVREGVRRQTFFGVLMAIMSPMLVERTERGDEMFMAMIARHCQHVLDTDALSLLPPPSTPEPLQPAASDEGRHPPTDEPLWSESWYFDFADARQRVGGWIRLGLIPNQGHAWINGLLCGPDMPTIAVLDFEAPLPEDHTLVRSDVGELAMDVVEPLAAYRVSLRGHGQAHDDPGGLLRGEAGRPVELTMDLTWTTVGAPYQYRVSPRYEIPCRVSGTVTVDGQSYAFAEVAGQRDHSWASRDWWSMDWVWSALHLDDGTHLHGVDIRIPGAPPLSVGYEQRADEPLVELARVDARHTAWDNELPISAEVFYGDLGATVTVVGHAPVLLTSPDGRLSRFPRAWGTVATADGRTGIGWIEWNRSHG</sequence>
<feature type="domain" description="CHK kinase-like" evidence="2">
    <location>
        <begin position="134"/>
        <end position="311"/>
    </location>
</feature>
<proteinExistence type="predicted"/>
<dbReference type="InterPro" id="IPR015897">
    <property type="entry name" value="CHK_kinase-like"/>
</dbReference>
<dbReference type="KEGG" id="mpsc:MPSYJ_33660"/>
<dbReference type="Gene3D" id="3.90.1200.10">
    <property type="match status" value="1"/>
</dbReference>
<dbReference type="GO" id="GO:0016740">
    <property type="term" value="F:transferase activity"/>
    <property type="evidence" value="ECO:0007669"/>
    <property type="project" value="UniProtKB-KW"/>
</dbReference>
<keyword evidence="3" id="KW-0808">Transferase</keyword>
<dbReference type="Pfam" id="PF02958">
    <property type="entry name" value="EcKL"/>
    <property type="match status" value="1"/>
</dbReference>
<dbReference type="Pfam" id="PF23212">
    <property type="entry name" value="DUF7064"/>
    <property type="match status" value="1"/>
</dbReference>
<evidence type="ECO:0000313" key="4">
    <source>
        <dbReference type="Proteomes" id="UP000466514"/>
    </source>
</evidence>
<dbReference type="InterPro" id="IPR055492">
    <property type="entry name" value="DUF7064"/>
</dbReference>
<dbReference type="InterPro" id="IPR011009">
    <property type="entry name" value="Kinase-like_dom_sf"/>
</dbReference>
<name>A0A7I7MCN4_9MYCO</name>